<keyword evidence="1" id="KW-0325">Glycoprotein</keyword>
<dbReference type="GO" id="GO:0007155">
    <property type="term" value="P:cell adhesion"/>
    <property type="evidence" value="ECO:0007669"/>
    <property type="project" value="TreeGrafter"/>
</dbReference>
<evidence type="ECO:0000256" key="2">
    <source>
        <dbReference type="SAM" id="Phobius"/>
    </source>
</evidence>
<proteinExistence type="predicted"/>
<dbReference type="Proteomes" id="UP000261580">
    <property type="component" value="Unassembled WGS sequence"/>
</dbReference>
<feature type="transmembrane region" description="Helical" evidence="2">
    <location>
        <begin position="12"/>
        <end position="31"/>
    </location>
</feature>
<keyword evidence="2" id="KW-0812">Transmembrane</keyword>
<dbReference type="InterPro" id="IPR013164">
    <property type="entry name" value="Cadherin_N"/>
</dbReference>
<dbReference type="FunFam" id="2.60.40.60:FF:000398">
    <property type="entry name" value="Protocadherin cluster 1 gamma 26a"/>
    <property type="match status" value="1"/>
</dbReference>
<evidence type="ECO:0000256" key="1">
    <source>
        <dbReference type="ARBA" id="ARBA00023180"/>
    </source>
</evidence>
<dbReference type="PANTHER" id="PTHR24028:SF296">
    <property type="entry name" value="PROTOCADHERIN 1 GAMMA 11 PRECURSOR-RELATED"/>
    <property type="match status" value="1"/>
</dbReference>
<reference evidence="4" key="1">
    <citation type="submission" date="2025-08" db="UniProtKB">
        <authorList>
            <consortium name="Ensembl"/>
        </authorList>
    </citation>
    <scope>IDENTIFICATION</scope>
</reference>
<dbReference type="InterPro" id="IPR050174">
    <property type="entry name" value="Protocadherin/Cadherin-CA"/>
</dbReference>
<dbReference type="AlphaFoldDB" id="A0A3Q4GDT6"/>
<protein>
    <recommendedName>
        <fullName evidence="3">Cadherin N-terminal domain-containing protein</fullName>
    </recommendedName>
</protein>
<name>A0A3Q4GDT6_NEOBR</name>
<evidence type="ECO:0000313" key="5">
    <source>
        <dbReference type="Proteomes" id="UP000261580"/>
    </source>
</evidence>
<keyword evidence="5" id="KW-1185">Reference proteome</keyword>
<dbReference type="Pfam" id="PF08266">
    <property type="entry name" value="Cadherin_2"/>
    <property type="match status" value="1"/>
</dbReference>
<dbReference type="PANTHER" id="PTHR24028">
    <property type="entry name" value="CADHERIN-87A"/>
    <property type="match status" value="1"/>
</dbReference>
<dbReference type="GeneTree" id="ENSGT00940000165759"/>
<evidence type="ECO:0000313" key="4">
    <source>
        <dbReference type="Ensembl" id="ENSNBRP00000004733.1"/>
    </source>
</evidence>
<evidence type="ECO:0000259" key="3">
    <source>
        <dbReference type="Pfam" id="PF08266"/>
    </source>
</evidence>
<dbReference type="OMA" id="CANRTVC"/>
<dbReference type="Bgee" id="ENSNBRG00000003757">
    <property type="expression patterns" value="Expressed in camera-type eye and 5 other cell types or tissues"/>
</dbReference>
<sequence>MGIQQQPFRKRLMCETTTWLLFIFVFMISTIRGQIRYSVPEEMKEGSLIGNVAQDLGLDLRRLRSGRARIVSGDTILLIKERIDREALCGQTTPYCESTLSEKSERTMKRQVLLFV</sequence>
<organism evidence="4 5">
    <name type="scientific">Neolamprologus brichardi</name>
    <name type="common">Fairy cichlid</name>
    <name type="synonym">Lamprologus brichardi</name>
    <dbReference type="NCBI Taxonomy" id="32507"/>
    <lineage>
        <taxon>Eukaryota</taxon>
        <taxon>Metazoa</taxon>
        <taxon>Chordata</taxon>
        <taxon>Craniata</taxon>
        <taxon>Vertebrata</taxon>
        <taxon>Euteleostomi</taxon>
        <taxon>Actinopterygii</taxon>
        <taxon>Neopterygii</taxon>
        <taxon>Teleostei</taxon>
        <taxon>Neoteleostei</taxon>
        <taxon>Acanthomorphata</taxon>
        <taxon>Ovalentaria</taxon>
        <taxon>Cichlomorphae</taxon>
        <taxon>Cichliformes</taxon>
        <taxon>Cichlidae</taxon>
        <taxon>African cichlids</taxon>
        <taxon>Pseudocrenilabrinae</taxon>
        <taxon>Lamprologini</taxon>
        <taxon>Neolamprologus</taxon>
    </lineage>
</organism>
<keyword evidence="2" id="KW-0472">Membrane</keyword>
<reference evidence="4" key="2">
    <citation type="submission" date="2025-09" db="UniProtKB">
        <authorList>
            <consortium name="Ensembl"/>
        </authorList>
    </citation>
    <scope>IDENTIFICATION</scope>
</reference>
<dbReference type="Ensembl" id="ENSNBRT00000004876.1">
    <property type="protein sequence ID" value="ENSNBRP00000004733.1"/>
    <property type="gene ID" value="ENSNBRG00000003757.1"/>
</dbReference>
<dbReference type="Gene3D" id="2.60.40.60">
    <property type="entry name" value="Cadherins"/>
    <property type="match status" value="1"/>
</dbReference>
<feature type="domain" description="Cadherin N-terminal" evidence="3">
    <location>
        <begin position="34"/>
        <end position="94"/>
    </location>
</feature>
<dbReference type="STRING" id="32507.ENSNBRP00000004733"/>
<keyword evidence="2" id="KW-1133">Transmembrane helix</keyword>
<accession>A0A3Q4GDT6</accession>
<dbReference type="GO" id="GO:0005886">
    <property type="term" value="C:plasma membrane"/>
    <property type="evidence" value="ECO:0007669"/>
    <property type="project" value="TreeGrafter"/>
</dbReference>